<gene>
    <name evidence="3" type="primary">cpdA_3</name>
    <name evidence="3" type="ORF">Pmgp_01330</name>
</gene>
<dbReference type="AlphaFoldDB" id="A0A4Y7RSU8"/>
<reference evidence="3 4" key="1">
    <citation type="journal article" date="2018" name="Environ. Microbiol.">
        <title>Novel energy conservation strategies and behaviour of Pelotomaculum schinkii driving syntrophic propionate catabolism.</title>
        <authorList>
            <person name="Hidalgo-Ahumada C.A.P."/>
            <person name="Nobu M.K."/>
            <person name="Narihiro T."/>
            <person name="Tamaki H."/>
            <person name="Liu W.T."/>
            <person name="Kamagata Y."/>
            <person name="Stams A.J.M."/>
            <person name="Imachi H."/>
            <person name="Sousa D.Z."/>
        </authorList>
    </citation>
    <scope>NUCLEOTIDE SEQUENCE [LARGE SCALE GENOMIC DNA]</scope>
    <source>
        <strain evidence="3 4">MGP</strain>
    </source>
</reference>
<dbReference type="SUPFAM" id="SSF49363">
    <property type="entry name" value="Purple acid phosphatase, N-terminal domain"/>
    <property type="match status" value="1"/>
</dbReference>
<keyword evidence="4" id="KW-1185">Reference proteome</keyword>
<dbReference type="Proteomes" id="UP000297597">
    <property type="component" value="Unassembled WGS sequence"/>
</dbReference>
<keyword evidence="3" id="KW-0378">Hydrolase</keyword>
<dbReference type="GO" id="GO:0004115">
    <property type="term" value="F:3',5'-cyclic-AMP phosphodiesterase activity"/>
    <property type="evidence" value="ECO:0007669"/>
    <property type="project" value="UniProtKB-EC"/>
</dbReference>
<organism evidence="3 4">
    <name type="scientific">Pelotomaculum propionicicum</name>
    <dbReference type="NCBI Taxonomy" id="258475"/>
    <lineage>
        <taxon>Bacteria</taxon>
        <taxon>Bacillati</taxon>
        <taxon>Bacillota</taxon>
        <taxon>Clostridia</taxon>
        <taxon>Eubacteriales</taxon>
        <taxon>Desulfotomaculaceae</taxon>
        <taxon>Pelotomaculum</taxon>
    </lineage>
</organism>
<keyword evidence="1" id="KW-0732">Signal</keyword>
<dbReference type="InterPro" id="IPR029052">
    <property type="entry name" value="Metallo-depent_PP-like"/>
</dbReference>
<dbReference type="InterPro" id="IPR051918">
    <property type="entry name" value="STPP_CPPED1"/>
</dbReference>
<dbReference type="SUPFAM" id="SSF56300">
    <property type="entry name" value="Metallo-dependent phosphatases"/>
    <property type="match status" value="1"/>
</dbReference>
<evidence type="ECO:0000313" key="4">
    <source>
        <dbReference type="Proteomes" id="UP000297597"/>
    </source>
</evidence>
<comment type="caution">
    <text evidence="3">The sequence shown here is derived from an EMBL/GenBank/DDBJ whole genome shotgun (WGS) entry which is preliminary data.</text>
</comment>
<dbReference type="EC" id="3.1.4.53" evidence="3"/>
<accession>A0A4Y7RSU8</accession>
<feature type="domain" description="Calcineurin-like phosphoesterase" evidence="2">
    <location>
        <begin position="130"/>
        <end position="328"/>
    </location>
</feature>
<dbReference type="InterPro" id="IPR008963">
    <property type="entry name" value="Purple_acid_Pase-like_N"/>
</dbReference>
<dbReference type="InterPro" id="IPR004843">
    <property type="entry name" value="Calcineurin-like_PHP"/>
</dbReference>
<dbReference type="PANTHER" id="PTHR43143:SF1">
    <property type="entry name" value="SERINE_THREONINE-PROTEIN PHOSPHATASE CPPED1"/>
    <property type="match status" value="1"/>
</dbReference>
<dbReference type="Gene3D" id="3.60.21.10">
    <property type="match status" value="1"/>
</dbReference>
<dbReference type="PANTHER" id="PTHR43143">
    <property type="entry name" value="METALLOPHOSPHOESTERASE, CALCINEURIN SUPERFAMILY"/>
    <property type="match status" value="1"/>
</dbReference>
<dbReference type="Gene3D" id="2.60.40.380">
    <property type="entry name" value="Purple acid phosphatase-like, N-terminal"/>
    <property type="match status" value="1"/>
</dbReference>
<dbReference type="Pfam" id="PF00149">
    <property type="entry name" value="Metallophos"/>
    <property type="match status" value="1"/>
</dbReference>
<protein>
    <submittedName>
        <fullName evidence="3">3',5'-cyclic adenosine monophosphate phosphodiesterase CpdA</fullName>
        <ecNumber evidence="3">3.1.4.53</ecNumber>
    </submittedName>
</protein>
<evidence type="ECO:0000259" key="2">
    <source>
        <dbReference type="Pfam" id="PF00149"/>
    </source>
</evidence>
<dbReference type="GO" id="GO:0003993">
    <property type="term" value="F:acid phosphatase activity"/>
    <property type="evidence" value="ECO:0007669"/>
    <property type="project" value="InterPro"/>
</dbReference>
<evidence type="ECO:0000256" key="1">
    <source>
        <dbReference type="ARBA" id="ARBA00022729"/>
    </source>
</evidence>
<evidence type="ECO:0000313" key="3">
    <source>
        <dbReference type="EMBL" id="TEB11963.1"/>
    </source>
</evidence>
<sequence length="505" mass="56331">MSIFLYCTRLITHFYLHSYAGNKMLHESGASVFMVVINNEELCTAGSDHAVITWVTPGAKTDTNILLGEDPKILSQYSGLPDTEYHQVEVSGLKPSTRYWYTVESGGVSGSLNSFMTLPAPEGKLLFSLGLISDVHAAFGDSVNDVNEKYFGKLTDYSGALFEQCVRDMKQRNVNLVIITGDLTDSASELQYQVLKRSLLPAFGDIPYVVCIGNHDKYLKYAGRGEQGFLQYIANRAATRSIFSIMGCQLLFLDSCVPDKDWGQIGGEQLSWVEERLREGGGRPAFIFLHHPCNGFDVWLGAKDYRRFQQTIRRFPEVRGVFYGHMHHHKVSTSRFVTGSLPYVELPATVQFPCSYAVMRVYEKGFEYNAYKISRLDLSEMSRERTIFKHGGMTIFNLYSFGGIGDRSISYSSGRLHRHKQYELSITAEHAEAVELLARAQAAGGASCAPGAKSGKTRVILARHDSLGLALSSHLRKIRLHGVKASIVREGSWGLPEELKKTNSK</sequence>
<dbReference type="EMBL" id="QFFZ01000010">
    <property type="protein sequence ID" value="TEB11963.1"/>
    <property type="molecule type" value="Genomic_DNA"/>
</dbReference>
<proteinExistence type="predicted"/>
<dbReference type="GO" id="GO:0046872">
    <property type="term" value="F:metal ion binding"/>
    <property type="evidence" value="ECO:0007669"/>
    <property type="project" value="InterPro"/>
</dbReference>
<name>A0A4Y7RSU8_9FIRM</name>